<accession>A0ACC2SHM6</accession>
<organism evidence="1 2">
    <name type="scientific">Entomophthora muscae</name>
    <dbReference type="NCBI Taxonomy" id="34485"/>
    <lineage>
        <taxon>Eukaryota</taxon>
        <taxon>Fungi</taxon>
        <taxon>Fungi incertae sedis</taxon>
        <taxon>Zoopagomycota</taxon>
        <taxon>Entomophthoromycotina</taxon>
        <taxon>Entomophthoromycetes</taxon>
        <taxon>Entomophthorales</taxon>
        <taxon>Entomophthoraceae</taxon>
        <taxon>Entomophthora</taxon>
    </lineage>
</organism>
<keyword evidence="2" id="KW-1185">Reference proteome</keyword>
<evidence type="ECO:0000313" key="2">
    <source>
        <dbReference type="Proteomes" id="UP001165960"/>
    </source>
</evidence>
<evidence type="ECO:0000313" key="1">
    <source>
        <dbReference type="EMBL" id="KAJ9061815.1"/>
    </source>
</evidence>
<name>A0ACC2SHM6_9FUNG</name>
<gene>
    <name evidence="1" type="primary">ERG3_1</name>
    <name evidence="1" type="ORF">DSO57_1016892</name>
</gene>
<dbReference type="Proteomes" id="UP001165960">
    <property type="component" value="Unassembled WGS sequence"/>
</dbReference>
<reference evidence="1" key="1">
    <citation type="submission" date="2022-04" db="EMBL/GenBank/DDBJ databases">
        <title>Genome of the entomopathogenic fungus Entomophthora muscae.</title>
        <authorList>
            <person name="Elya C."/>
            <person name="Lovett B.R."/>
            <person name="Lee E."/>
            <person name="Macias A.M."/>
            <person name="Hajek A.E."/>
            <person name="De Bivort B.L."/>
            <person name="Kasson M.T."/>
            <person name="De Fine Licht H.H."/>
            <person name="Stajich J.E."/>
        </authorList>
    </citation>
    <scope>NUCLEOTIDE SEQUENCE</scope>
    <source>
        <strain evidence="1">Berkeley</strain>
    </source>
</reference>
<dbReference type="EC" id="1.14.19.20" evidence="1"/>
<keyword evidence="1" id="KW-0560">Oxidoreductase</keyword>
<sequence length="299" mass="34758">MDYVLAVADYLVYDKVYDTFLPKFGAVALPRDNIARQYISLSLITVVFGFILYFSVASLSYHYIFDKRLEKHPRFLRNQVQLEIECSSKNIVPMSLLTAPFFVLEVRGYSLLYDECKLSDTPYLLLSIALFLLVTDFGIYLIHRGLHHKSIYGPIHKLHHKWIVPTPYASHAFHFLDGYSQSLPYHLVIFLFPIHKLVYLGLFVFVNIWTVLIHDGAYFDSGEIINSASNHTIHHLYFNYNYGQYFTLWDRVFNSYRACPADIFDKEKRHEIKSSLKASKDSDAIRAQIESSDKCGKIN</sequence>
<dbReference type="EMBL" id="QTSX02005040">
    <property type="protein sequence ID" value="KAJ9061815.1"/>
    <property type="molecule type" value="Genomic_DNA"/>
</dbReference>
<proteinExistence type="predicted"/>
<comment type="caution">
    <text evidence="1">The sequence shown here is derived from an EMBL/GenBank/DDBJ whole genome shotgun (WGS) entry which is preliminary data.</text>
</comment>
<protein>
    <submittedName>
        <fullName evidence="1">C-5 sterol desaturase</fullName>
        <ecNumber evidence="1">1.14.19.20</ecNumber>
    </submittedName>
</protein>